<dbReference type="Gene3D" id="3.30.43.10">
    <property type="entry name" value="Uridine Diphospho-n-acetylenolpyruvylglucosamine Reductase, domain 2"/>
    <property type="match status" value="1"/>
</dbReference>
<dbReference type="SUPFAM" id="SSF56176">
    <property type="entry name" value="FAD-binding/transporter-associated domain-like"/>
    <property type="match status" value="1"/>
</dbReference>
<organism evidence="10 11">
    <name type="scientific">Herpetosiphon geysericola</name>
    <dbReference type="NCBI Taxonomy" id="70996"/>
    <lineage>
        <taxon>Bacteria</taxon>
        <taxon>Bacillati</taxon>
        <taxon>Chloroflexota</taxon>
        <taxon>Chloroflexia</taxon>
        <taxon>Herpetosiphonales</taxon>
        <taxon>Herpetosiphonaceae</taxon>
        <taxon>Herpetosiphon</taxon>
    </lineage>
</organism>
<evidence type="ECO:0000256" key="1">
    <source>
        <dbReference type="ARBA" id="ARBA00008000"/>
    </source>
</evidence>
<dbReference type="GO" id="GO:0008609">
    <property type="term" value="F:alkylglycerone-phosphate synthase activity"/>
    <property type="evidence" value="ECO:0007669"/>
    <property type="project" value="InterPro"/>
</dbReference>
<dbReference type="STRING" id="70996.SE18_14265"/>
<dbReference type="InterPro" id="IPR006094">
    <property type="entry name" value="Oxid_FAD_bind_N"/>
</dbReference>
<keyword evidence="2" id="KW-0285">Flavoprotein</keyword>
<evidence type="ECO:0000256" key="2">
    <source>
        <dbReference type="ARBA" id="ARBA00022630"/>
    </source>
</evidence>
<dbReference type="InterPro" id="IPR016171">
    <property type="entry name" value="Vanillyl_alc_oxidase_C-sub2"/>
</dbReference>
<keyword evidence="11" id="KW-1185">Reference proteome</keyword>
<dbReference type="EMBL" id="LGKP01000022">
    <property type="protein sequence ID" value="KPL86045.1"/>
    <property type="molecule type" value="Genomic_DNA"/>
</dbReference>
<dbReference type="PANTHER" id="PTHR46568:SF1">
    <property type="entry name" value="ALKYLDIHYDROXYACETONEPHOSPHATE SYNTHASE, PEROXISOMAL"/>
    <property type="match status" value="1"/>
</dbReference>
<feature type="site" description="Important for enzyme activity" evidence="8">
    <location>
        <position position="299"/>
    </location>
</feature>
<feature type="binding site" evidence="7">
    <location>
        <begin position="116"/>
        <end position="122"/>
    </location>
    <ligand>
        <name>FAD</name>
        <dbReference type="ChEBI" id="CHEBI:57692"/>
    </ligand>
</feature>
<evidence type="ECO:0000256" key="7">
    <source>
        <dbReference type="PIRSR" id="PIRSR625650-3"/>
    </source>
</evidence>
<gene>
    <name evidence="10" type="ORF">SE18_14265</name>
</gene>
<dbReference type="PROSITE" id="PS51387">
    <property type="entry name" value="FAD_PCMH"/>
    <property type="match status" value="1"/>
</dbReference>
<dbReference type="Pfam" id="PF01565">
    <property type="entry name" value="FAD_binding_4"/>
    <property type="match status" value="1"/>
</dbReference>
<reference evidence="10 11" key="1">
    <citation type="submission" date="2015-07" db="EMBL/GenBank/DDBJ databases">
        <title>Whole genome sequence of Herpetosiphon geysericola DSM 7119.</title>
        <authorList>
            <person name="Hemp J."/>
            <person name="Ward L.M."/>
            <person name="Pace L.A."/>
            <person name="Fischer W.W."/>
        </authorList>
    </citation>
    <scope>NUCLEOTIDE SEQUENCE [LARGE SCALE GENOMIC DNA]</scope>
    <source>
        <strain evidence="10 11">DSM 7119</strain>
    </source>
</reference>
<accession>A0A0P6YLB3</accession>
<dbReference type="AlphaFoldDB" id="A0A0P6YLB3"/>
<dbReference type="InterPro" id="IPR016169">
    <property type="entry name" value="FAD-bd_PCMH_sub2"/>
</dbReference>
<dbReference type="Pfam" id="PF02913">
    <property type="entry name" value="FAD-oxidase_C"/>
    <property type="match status" value="1"/>
</dbReference>
<dbReference type="PATRIC" id="fig|70996.4.peg.3486"/>
<evidence type="ECO:0000313" key="10">
    <source>
        <dbReference type="EMBL" id="KPL86045.1"/>
    </source>
</evidence>
<feature type="binding site" evidence="7">
    <location>
        <begin position="248"/>
        <end position="254"/>
    </location>
    <ligand>
        <name>FAD</name>
        <dbReference type="ChEBI" id="CHEBI:57692"/>
    </ligand>
</feature>
<sequence length="533" mass="57360">MRRWNGWGDETKDYPVKAGILGLLKQLIGVGTAPKDVGLADVLAKVPASRLPQHDLISTDPELRIRHARGQSFADLVATRSGDLGQIPDGVALPQTSQDVRSLLDWASANNITVIPYGGGTSVAGHINPVAGERPILTVSLAKLNRLLDINPTARLARFGAGIKGPDLEAQLRALGFTLGHFPQSFELSTLGGWIATRSSGQQSLGFGRIEQLWAGGRIETPQGALELAPFPASAAGPDLREMLLGSEGRYGIITEATVRIRPIPALDVVHAIFFANWQQAQTAARAIVQAHVPLGMLRLSTPTETMTNLALAGHERAIGLLEGFLKLRGVGAEKCMLLVGFIGSKAQVALSRDAVLGLARQHGGVHIGQSFGKAWQAGRFRAPYLRNRLWELGYGVDTVETATTWENVNPLLQQLEHSLRNGLAAEHEQVHVFTHLSHFYPTGSSIYTTYVFRLGDTAQTTMAHWQKLKTAASQAIVAAGGTISHQHGVGLDHRPYLEAEKGSLGIAALQQLGHHFDPQGLLNPAKLYEDGQ</sequence>
<dbReference type="Gene3D" id="1.10.45.10">
    <property type="entry name" value="Vanillyl-alcohol Oxidase, Chain A, domain 4"/>
    <property type="match status" value="1"/>
</dbReference>
<comment type="caution">
    <text evidence="10">The sequence shown here is derived from an EMBL/GenBank/DDBJ whole genome shotgun (WGS) entry which is preliminary data.</text>
</comment>
<feature type="active site" description="Proton donor/acceptor" evidence="5">
    <location>
        <position position="448"/>
    </location>
</feature>
<proteinExistence type="inferred from homology"/>
<evidence type="ECO:0000256" key="4">
    <source>
        <dbReference type="ARBA" id="ARBA00023002"/>
    </source>
</evidence>
<dbReference type="InterPro" id="IPR036318">
    <property type="entry name" value="FAD-bd_PCMH-like_sf"/>
</dbReference>
<name>A0A0P6YLB3_9CHLR</name>
<evidence type="ECO:0000256" key="8">
    <source>
        <dbReference type="PIRSR" id="PIRSR625650-4"/>
    </source>
</evidence>
<comment type="similarity">
    <text evidence="1">Belongs to the FAD-binding oxidoreductase/transferase type 4 family.</text>
</comment>
<protein>
    <submittedName>
        <fullName evidence="10">FAD-linked oxidase</fullName>
    </submittedName>
</protein>
<comment type="cofactor">
    <cofactor evidence="7">
        <name>FAD</name>
        <dbReference type="ChEBI" id="CHEBI:57692"/>
    </cofactor>
</comment>
<dbReference type="Gene3D" id="3.30.300.330">
    <property type="match status" value="1"/>
</dbReference>
<dbReference type="InterPro" id="IPR025650">
    <property type="entry name" value="Alkyl-DHAP_Synthase"/>
</dbReference>
<dbReference type="InterPro" id="IPR004113">
    <property type="entry name" value="FAD-bd_oxidored_4_C"/>
</dbReference>
<dbReference type="OrthoDB" id="9767256at2"/>
<evidence type="ECO:0000256" key="6">
    <source>
        <dbReference type="PIRSR" id="PIRSR625650-2"/>
    </source>
</evidence>
<dbReference type="InterPro" id="IPR016164">
    <property type="entry name" value="FAD-linked_Oxase-like_C"/>
</dbReference>
<keyword evidence="3 7" id="KW-0274">FAD</keyword>
<feature type="domain" description="FAD-binding PCMH-type" evidence="9">
    <location>
        <begin position="84"/>
        <end position="264"/>
    </location>
</feature>
<evidence type="ECO:0000256" key="3">
    <source>
        <dbReference type="ARBA" id="ARBA00022827"/>
    </source>
</evidence>
<dbReference type="GO" id="GO:0008610">
    <property type="term" value="P:lipid biosynthetic process"/>
    <property type="evidence" value="ECO:0007669"/>
    <property type="project" value="InterPro"/>
</dbReference>
<dbReference type="GO" id="GO:0071949">
    <property type="term" value="F:FAD binding"/>
    <property type="evidence" value="ECO:0007669"/>
    <property type="project" value="InterPro"/>
</dbReference>
<evidence type="ECO:0000259" key="9">
    <source>
        <dbReference type="PROSITE" id="PS51387"/>
    </source>
</evidence>
<dbReference type="SUPFAM" id="SSF55103">
    <property type="entry name" value="FAD-linked oxidases, C-terminal domain"/>
    <property type="match status" value="1"/>
</dbReference>
<dbReference type="InterPro" id="IPR016166">
    <property type="entry name" value="FAD-bd_PCMH"/>
</dbReference>
<dbReference type="Gene3D" id="3.30.465.10">
    <property type="match status" value="1"/>
</dbReference>
<keyword evidence="4" id="KW-0560">Oxidoreductase</keyword>
<evidence type="ECO:0000256" key="5">
    <source>
        <dbReference type="PIRSR" id="PIRSR625650-1"/>
    </source>
</evidence>
<dbReference type="InterPro" id="IPR016167">
    <property type="entry name" value="FAD-bd_PCMH_sub1"/>
</dbReference>
<dbReference type="PANTHER" id="PTHR46568">
    <property type="entry name" value="ALKYLDIHYDROXYACETONEPHOSPHATE SYNTHASE, PEROXISOMAL"/>
    <property type="match status" value="1"/>
</dbReference>
<dbReference type="Proteomes" id="UP000050277">
    <property type="component" value="Unassembled WGS sequence"/>
</dbReference>
<dbReference type="GO" id="GO:0016491">
    <property type="term" value="F:oxidoreductase activity"/>
    <property type="evidence" value="ECO:0007669"/>
    <property type="project" value="UniProtKB-KW"/>
</dbReference>
<evidence type="ECO:0000313" key="11">
    <source>
        <dbReference type="Proteomes" id="UP000050277"/>
    </source>
</evidence>
<dbReference type="Gene3D" id="3.30.70.3450">
    <property type="match status" value="1"/>
</dbReference>
<feature type="binding site" evidence="7">
    <location>
        <begin position="197"/>
        <end position="200"/>
    </location>
    <ligand>
        <name>FAD</name>
        <dbReference type="ChEBI" id="CHEBI:57692"/>
    </ligand>
</feature>
<feature type="binding site" evidence="6">
    <location>
        <position position="387"/>
    </location>
    <ligand>
        <name>substrate</name>
    </ligand>
</feature>
<dbReference type="RefSeq" id="WP_054535132.1">
    <property type="nucleotide sequence ID" value="NZ_LGKP01000022.1"/>
</dbReference>